<feature type="region of interest" description="Disordered" evidence="1">
    <location>
        <begin position="553"/>
        <end position="583"/>
    </location>
</feature>
<sequence>MHGVVVRTLAVVFLVCLVAITASGATVVHDERASVGVVAADTDDDNETIRHQNPDEYDGDGGTDATESWLADQLGERLSDSAIALDRGEYERASEYVDEEYYDRLEQYVDVAGETGGEEDGDGATAGQSYEETAEEQSQFANRTEQYYETKSEYETAREEGDRTRARELARELELLAGEISDLNESVSGGYDRLTAETDRDFDPASEATANVSATVEREQAVIREAEFVETELVLEPDGERASFLEPMTGQAEVRTADGEPVAGNGGQLVVRDRPLETTFHGNGSLEFAYRPVLEALSTESVAVEYRPDPGSEYLGSRASIPVSIESTEVRIENLETESSIGYGELVRVEGDFETDAELPVDDVPVTVTLGEHELDELSVENGSFSGTVPVPATVTDGDRTLRVGFPFEERALSSAETERTVTVRETDTEISLEAERTNDSSVLLDGRLETEGGEGIEGQEIEIRTDGLSMQTVGTDEDGNFTGTVSVGDAGADERTIVATYDGSGTNLASTEATVTMDEGAERSVPGSAAAWALSGLVVTAIGLGLARRYRNRDSGGERDTTAREPVRESAPVERSPLEERRSVVESLLESADDRLESGDPDAATRLCYAATRTICESSLETARPGTLTHWEFYRRYRQLDGEVDSLEEITQAYERATYTPRRTSVEDAERALETARRLYRREVAGEGIG</sequence>
<dbReference type="AlphaFoldDB" id="A0A3N6MGU7"/>
<dbReference type="EMBL" id="REFZ01000002">
    <property type="protein sequence ID" value="RQH02268.1"/>
    <property type="molecule type" value="Genomic_DNA"/>
</dbReference>
<evidence type="ECO:0000313" key="2">
    <source>
        <dbReference type="EMBL" id="RQH02268.1"/>
    </source>
</evidence>
<dbReference type="OrthoDB" id="206387at2157"/>
<evidence type="ECO:0000256" key="1">
    <source>
        <dbReference type="SAM" id="MobiDB-lite"/>
    </source>
</evidence>
<reference evidence="2 3" key="1">
    <citation type="submission" date="2018-10" db="EMBL/GenBank/DDBJ databases">
        <title>Natrarchaeobius chitinivorans gen. nov., sp. nov., and Natrarchaeobius haloalkaliphilus sp. nov., alkaliphilic, chitin-utilizing haloarchaea from hypersaline alkaline lakes.</title>
        <authorList>
            <person name="Sorokin D.Y."/>
            <person name="Elcheninov A.G."/>
            <person name="Kostrikina N.A."/>
            <person name="Bale N.J."/>
            <person name="Sinninghe Damste J.S."/>
            <person name="Khijniak T.V."/>
            <person name="Kublanov I.V."/>
            <person name="Toshchakov S.V."/>
        </authorList>
    </citation>
    <scope>NUCLEOTIDE SEQUENCE [LARGE SCALE GENOMIC DNA]</scope>
    <source>
        <strain evidence="2 3">AArcht7</strain>
    </source>
</reference>
<organism evidence="2 3">
    <name type="scientific">Natrarchaeobius chitinivorans</name>
    <dbReference type="NCBI Taxonomy" id="1679083"/>
    <lineage>
        <taxon>Archaea</taxon>
        <taxon>Methanobacteriati</taxon>
        <taxon>Methanobacteriota</taxon>
        <taxon>Stenosarchaea group</taxon>
        <taxon>Halobacteria</taxon>
        <taxon>Halobacteriales</taxon>
        <taxon>Natrialbaceae</taxon>
        <taxon>Natrarchaeobius</taxon>
    </lineage>
</organism>
<keyword evidence="3" id="KW-1185">Reference proteome</keyword>
<comment type="caution">
    <text evidence="2">The sequence shown here is derived from an EMBL/GenBank/DDBJ whole genome shotgun (WGS) entry which is preliminary data.</text>
</comment>
<feature type="compositionally biased region" description="Polar residues" evidence="1">
    <location>
        <begin position="128"/>
        <end position="140"/>
    </location>
</feature>
<evidence type="ECO:0000313" key="3">
    <source>
        <dbReference type="Proteomes" id="UP000281431"/>
    </source>
</evidence>
<gene>
    <name evidence="2" type="ORF">EA472_02910</name>
</gene>
<dbReference type="Proteomes" id="UP000281431">
    <property type="component" value="Unassembled WGS sequence"/>
</dbReference>
<protein>
    <submittedName>
        <fullName evidence="2">DUF4129 domain-containing protein</fullName>
    </submittedName>
</protein>
<feature type="region of interest" description="Disordered" evidence="1">
    <location>
        <begin position="114"/>
        <end position="140"/>
    </location>
</feature>
<proteinExistence type="predicted"/>
<accession>A0A3N6MGU7</accession>
<name>A0A3N6MGU7_NATCH</name>